<organism evidence="1 2">
    <name type="scientific">Anaerostipes rhamnosivorans</name>
    <dbReference type="NCBI Taxonomy" id="1229621"/>
    <lineage>
        <taxon>Bacteria</taxon>
        <taxon>Bacillati</taxon>
        <taxon>Bacillota</taxon>
        <taxon>Clostridia</taxon>
        <taxon>Lachnospirales</taxon>
        <taxon>Lachnospiraceae</taxon>
        <taxon>Anaerostipes</taxon>
    </lineage>
</organism>
<evidence type="ECO:0000313" key="2">
    <source>
        <dbReference type="Proteomes" id="UP000298653"/>
    </source>
</evidence>
<name>A0A4P8ICM0_9FIRM</name>
<proteinExistence type="predicted"/>
<evidence type="ECO:0000313" key="1">
    <source>
        <dbReference type="EMBL" id="QCP35398.1"/>
    </source>
</evidence>
<dbReference type="Pfam" id="PF01135">
    <property type="entry name" value="PCMT"/>
    <property type="match status" value="1"/>
</dbReference>
<dbReference type="Proteomes" id="UP000298653">
    <property type="component" value="Chromosome"/>
</dbReference>
<dbReference type="RefSeq" id="WP_243118721.1">
    <property type="nucleotide sequence ID" value="NZ_CP040058.1"/>
</dbReference>
<evidence type="ECO:0008006" key="3">
    <source>
        <dbReference type="Google" id="ProtNLM"/>
    </source>
</evidence>
<dbReference type="KEGG" id="arf:AR1Y2_1944"/>
<dbReference type="AlphaFoldDB" id="A0A4P8ICM0"/>
<dbReference type="Gene3D" id="3.40.50.150">
    <property type="entry name" value="Vaccinia Virus protein VP39"/>
    <property type="match status" value="1"/>
</dbReference>
<keyword evidence="2" id="KW-1185">Reference proteome</keyword>
<accession>A0A4P8ICM0</accession>
<protein>
    <recommendedName>
        <fullName evidence="3">Protein-L-isoaspartate O-methyltransferase</fullName>
    </recommendedName>
</protein>
<dbReference type="SUPFAM" id="SSF53335">
    <property type="entry name" value="S-adenosyl-L-methionine-dependent methyltransferases"/>
    <property type="match status" value="1"/>
</dbReference>
<dbReference type="EMBL" id="CP040058">
    <property type="protein sequence ID" value="QCP35398.1"/>
    <property type="molecule type" value="Genomic_DNA"/>
</dbReference>
<dbReference type="InterPro" id="IPR029063">
    <property type="entry name" value="SAM-dependent_MTases_sf"/>
</dbReference>
<sequence length="95" mass="11028">MRIISNDIEDSINKTRGGFEESFQAENFYNNQTQDEKHLKLILDFLEVRPGRKILDLGTGTGYQPLCIASLSDVLLRILHQMKMMQNGLWMHTCR</sequence>
<reference evidence="1 2" key="1">
    <citation type="submission" date="2019-05" db="EMBL/GenBank/DDBJ databases">
        <title>Complete genome sequencing of Anaerostipes rhamnosivorans.</title>
        <authorList>
            <person name="Bui T.P.N."/>
            <person name="de Vos W.M."/>
        </authorList>
    </citation>
    <scope>NUCLEOTIDE SEQUENCE [LARGE SCALE GENOMIC DNA]</scope>
    <source>
        <strain evidence="1 2">1y2</strain>
    </source>
</reference>
<gene>
    <name evidence="1" type="ORF">AR1Y2_1944</name>
</gene>